<feature type="compositionally biased region" description="Polar residues" evidence="1">
    <location>
        <begin position="482"/>
        <end position="510"/>
    </location>
</feature>
<dbReference type="Pfam" id="PF22486">
    <property type="entry name" value="MATH_2"/>
    <property type="match status" value="1"/>
</dbReference>
<dbReference type="CDD" id="cd00121">
    <property type="entry name" value="MATH"/>
    <property type="match status" value="1"/>
</dbReference>
<dbReference type="Gene3D" id="3.30.710.10">
    <property type="entry name" value="Potassium Channel Kv1.1, Chain A"/>
    <property type="match status" value="1"/>
</dbReference>
<feature type="compositionally biased region" description="Basic and acidic residues" evidence="1">
    <location>
        <begin position="358"/>
        <end position="372"/>
    </location>
</feature>
<feature type="domain" description="MATH" evidence="2">
    <location>
        <begin position="13"/>
        <end position="152"/>
    </location>
</feature>
<dbReference type="AlphaFoldDB" id="A0A0C3AJD8"/>
<dbReference type="EMBL" id="KN824466">
    <property type="protein sequence ID" value="KIM20159.1"/>
    <property type="molecule type" value="Genomic_DNA"/>
</dbReference>
<dbReference type="Proteomes" id="UP000054097">
    <property type="component" value="Unassembled WGS sequence"/>
</dbReference>
<dbReference type="SUPFAM" id="SSF49599">
    <property type="entry name" value="TRAF domain-like"/>
    <property type="match status" value="1"/>
</dbReference>
<evidence type="ECO:0000313" key="4">
    <source>
        <dbReference type="Proteomes" id="UP000054097"/>
    </source>
</evidence>
<evidence type="ECO:0000313" key="3">
    <source>
        <dbReference type="EMBL" id="KIM20159.1"/>
    </source>
</evidence>
<feature type="region of interest" description="Disordered" evidence="1">
    <location>
        <begin position="459"/>
        <end position="524"/>
    </location>
</feature>
<feature type="compositionally biased region" description="Basic residues" evidence="1">
    <location>
        <begin position="317"/>
        <end position="328"/>
    </location>
</feature>
<dbReference type="STRING" id="933852.A0A0C3AJD8"/>
<proteinExistence type="predicted"/>
<keyword evidence="4" id="KW-1185">Reference proteome</keyword>
<sequence>MATTNTEFLEATTISFEWTIKGLKNLFESSRGESKSRVTRSVRFGGGKWQILFYPNSGEGNFVSLYLNCEPTQEEKDSAMNGKWVRDGLFKFSFELRNTTKSTLFNMKEACDHTFSYRTQNWGWAQFSKRDHVYYSSSAVRQADSFVVICTITSSPTAPVTPSRIKKRLVPTAMLDVVGSLLDDPTYSDIEFVFPDKTRTTTEGSTGRFPRRKRPSRRIWACKRLLTRADYFNSMFNSGFSETSASMISSNMGVHSPVASDAETTSGFDHLHEDSDLDEEAAEAAASLDIADEDDDGGEEDMFESEEFRTPLDEHSHLHKSPVLHRKPSIGAGGGSALMVTTNEAEPTDAMMEDQDRDQEVASDRDAREDASPTRSMTLGESSSRLGLRDVMRDESPGTVIVRSMRSERSPPVPGPPKVRVVVNDVAYTTYRAVLYYLYTDTIVFAPLASSFLHKTKRHLRSQSQRVTADLPVDNQRDGEESMSSVRPTLSRRTTAMHSQSHANASEGMNSGSGAGQAQAAATGHPTTRAQWIKNWAVDYPGRPVPCSAKAVYRLADKLDLAELKERARDHIVKSLTITNVPHEVFSLFSATFEEIRKVQMDFFLANWGEIRGSESMAGVWTQIRTGRHPGFEEVWPLIAQNLEYRATMAEGAVGDGEREMHVES</sequence>
<feature type="region of interest" description="Disordered" evidence="1">
    <location>
        <begin position="347"/>
        <end position="387"/>
    </location>
</feature>
<dbReference type="OrthoDB" id="6359816at2759"/>
<gene>
    <name evidence="3" type="ORF">M408DRAFT_334098</name>
</gene>
<reference evidence="3 4" key="1">
    <citation type="submission" date="2014-04" db="EMBL/GenBank/DDBJ databases">
        <authorList>
            <consortium name="DOE Joint Genome Institute"/>
            <person name="Kuo A."/>
            <person name="Zuccaro A."/>
            <person name="Kohler A."/>
            <person name="Nagy L.G."/>
            <person name="Floudas D."/>
            <person name="Copeland A."/>
            <person name="Barry K.W."/>
            <person name="Cichocki N."/>
            <person name="Veneault-Fourrey C."/>
            <person name="LaButti K."/>
            <person name="Lindquist E.A."/>
            <person name="Lipzen A."/>
            <person name="Lundell T."/>
            <person name="Morin E."/>
            <person name="Murat C."/>
            <person name="Sun H."/>
            <person name="Tunlid A."/>
            <person name="Henrissat B."/>
            <person name="Grigoriev I.V."/>
            <person name="Hibbett D.S."/>
            <person name="Martin F."/>
            <person name="Nordberg H.P."/>
            <person name="Cantor M.N."/>
            <person name="Hua S.X."/>
        </authorList>
    </citation>
    <scope>NUCLEOTIDE SEQUENCE [LARGE SCALE GENOMIC DNA]</scope>
    <source>
        <strain evidence="3 4">MAFF 305830</strain>
    </source>
</reference>
<feature type="region of interest" description="Disordered" evidence="1">
    <location>
        <begin position="253"/>
        <end position="335"/>
    </location>
</feature>
<feature type="compositionally biased region" description="Basic and acidic residues" evidence="1">
    <location>
        <begin position="306"/>
        <end position="316"/>
    </location>
</feature>
<accession>A0A0C3AJD8</accession>
<dbReference type="PANTHER" id="PTHR24413">
    <property type="entry name" value="SPECKLE-TYPE POZ PROTEIN"/>
    <property type="match status" value="1"/>
</dbReference>
<dbReference type="PROSITE" id="PS50144">
    <property type="entry name" value="MATH"/>
    <property type="match status" value="1"/>
</dbReference>
<dbReference type="InterPro" id="IPR011333">
    <property type="entry name" value="SKP1/BTB/POZ_sf"/>
</dbReference>
<dbReference type="HOGENOM" id="CLU_017785_0_0_1"/>
<organism evidence="3 4">
    <name type="scientific">Serendipita vermifera MAFF 305830</name>
    <dbReference type="NCBI Taxonomy" id="933852"/>
    <lineage>
        <taxon>Eukaryota</taxon>
        <taxon>Fungi</taxon>
        <taxon>Dikarya</taxon>
        <taxon>Basidiomycota</taxon>
        <taxon>Agaricomycotina</taxon>
        <taxon>Agaricomycetes</taxon>
        <taxon>Sebacinales</taxon>
        <taxon>Serendipitaceae</taxon>
        <taxon>Serendipita</taxon>
    </lineage>
</organism>
<dbReference type="Gene3D" id="2.60.210.10">
    <property type="entry name" value="Apoptosis, Tumor Necrosis Factor Receptor Associated Protein 2, Chain A"/>
    <property type="match status" value="1"/>
</dbReference>
<protein>
    <recommendedName>
        <fullName evidence="2">MATH domain-containing protein</fullName>
    </recommendedName>
</protein>
<evidence type="ECO:0000256" key="1">
    <source>
        <dbReference type="SAM" id="MobiDB-lite"/>
    </source>
</evidence>
<dbReference type="InterPro" id="IPR008974">
    <property type="entry name" value="TRAF-like"/>
</dbReference>
<dbReference type="InterPro" id="IPR002083">
    <property type="entry name" value="MATH/TRAF_dom"/>
</dbReference>
<evidence type="ECO:0000259" key="2">
    <source>
        <dbReference type="PROSITE" id="PS50144"/>
    </source>
</evidence>
<reference evidence="4" key="2">
    <citation type="submission" date="2015-01" db="EMBL/GenBank/DDBJ databases">
        <title>Evolutionary Origins and Diversification of the Mycorrhizal Mutualists.</title>
        <authorList>
            <consortium name="DOE Joint Genome Institute"/>
            <consortium name="Mycorrhizal Genomics Consortium"/>
            <person name="Kohler A."/>
            <person name="Kuo A."/>
            <person name="Nagy L.G."/>
            <person name="Floudas D."/>
            <person name="Copeland A."/>
            <person name="Barry K.W."/>
            <person name="Cichocki N."/>
            <person name="Veneault-Fourrey C."/>
            <person name="LaButti K."/>
            <person name="Lindquist E.A."/>
            <person name="Lipzen A."/>
            <person name="Lundell T."/>
            <person name="Morin E."/>
            <person name="Murat C."/>
            <person name="Riley R."/>
            <person name="Ohm R."/>
            <person name="Sun H."/>
            <person name="Tunlid A."/>
            <person name="Henrissat B."/>
            <person name="Grigoriev I.V."/>
            <person name="Hibbett D.S."/>
            <person name="Martin F."/>
        </authorList>
    </citation>
    <scope>NUCLEOTIDE SEQUENCE [LARGE SCALE GENOMIC DNA]</scope>
    <source>
        <strain evidence="4">MAFF 305830</strain>
    </source>
</reference>
<feature type="compositionally biased region" description="Polar residues" evidence="1">
    <location>
        <begin position="373"/>
        <end position="385"/>
    </location>
</feature>
<feature type="compositionally biased region" description="Acidic residues" evidence="1">
    <location>
        <begin position="290"/>
        <end position="305"/>
    </location>
</feature>
<name>A0A0C3AJD8_SERVB</name>